<dbReference type="Gene3D" id="1.10.510.10">
    <property type="entry name" value="Transferase(Phosphotransferase) domain 1"/>
    <property type="match status" value="1"/>
</dbReference>
<keyword evidence="5" id="KW-0677">Repeat</keyword>
<evidence type="ECO:0000256" key="6">
    <source>
        <dbReference type="ARBA" id="ARBA00022741"/>
    </source>
</evidence>
<evidence type="ECO:0000256" key="4">
    <source>
        <dbReference type="ARBA" id="ARBA00022729"/>
    </source>
</evidence>
<keyword evidence="6" id="KW-0547">Nucleotide-binding</keyword>
<dbReference type="GeneID" id="103707610"/>
<evidence type="ECO:0000313" key="16">
    <source>
        <dbReference type="Proteomes" id="UP000228380"/>
    </source>
</evidence>
<dbReference type="PANTHER" id="PTHR48056:SF81">
    <property type="entry name" value="RECEPTOR PROTEIN-TYROSINE KINASE CEPR1"/>
    <property type="match status" value="1"/>
</dbReference>
<dbReference type="GO" id="GO:0005524">
    <property type="term" value="F:ATP binding"/>
    <property type="evidence" value="ECO:0007669"/>
    <property type="project" value="UniProtKB-KW"/>
</dbReference>
<organism evidence="16 17">
    <name type="scientific">Phoenix dactylifera</name>
    <name type="common">Date palm</name>
    <dbReference type="NCBI Taxonomy" id="42345"/>
    <lineage>
        <taxon>Eukaryota</taxon>
        <taxon>Viridiplantae</taxon>
        <taxon>Streptophyta</taxon>
        <taxon>Embryophyta</taxon>
        <taxon>Tracheophyta</taxon>
        <taxon>Spermatophyta</taxon>
        <taxon>Magnoliopsida</taxon>
        <taxon>Liliopsida</taxon>
        <taxon>Arecaceae</taxon>
        <taxon>Coryphoideae</taxon>
        <taxon>Phoeniceae</taxon>
        <taxon>Phoenix</taxon>
    </lineage>
</organism>
<dbReference type="GO" id="GO:0016020">
    <property type="term" value="C:membrane"/>
    <property type="evidence" value="ECO:0007669"/>
    <property type="project" value="UniProtKB-SubCell"/>
</dbReference>
<feature type="region of interest" description="Disordered" evidence="12">
    <location>
        <begin position="855"/>
        <end position="902"/>
    </location>
</feature>
<keyword evidence="10" id="KW-0675">Receptor</keyword>
<comment type="subcellular location">
    <subcellularLocation>
        <location evidence="1">Membrane</location>
        <topology evidence="1">Single-pass membrane protein</topology>
    </subcellularLocation>
</comment>
<keyword evidence="7" id="KW-0067">ATP-binding</keyword>
<evidence type="ECO:0000256" key="9">
    <source>
        <dbReference type="ARBA" id="ARBA00023136"/>
    </source>
</evidence>
<dbReference type="InterPro" id="IPR003591">
    <property type="entry name" value="Leu-rich_rpt_typical-subtyp"/>
</dbReference>
<evidence type="ECO:0000256" key="10">
    <source>
        <dbReference type="ARBA" id="ARBA00023170"/>
    </source>
</evidence>
<keyword evidence="8 13" id="KW-1133">Transmembrane helix</keyword>
<dbReference type="SUPFAM" id="SSF52058">
    <property type="entry name" value="L domain-like"/>
    <property type="match status" value="1"/>
</dbReference>
<keyword evidence="16" id="KW-1185">Reference proteome</keyword>
<dbReference type="KEGG" id="pda:103707610"/>
<dbReference type="InterPro" id="IPR013210">
    <property type="entry name" value="LRR_N_plant-typ"/>
</dbReference>
<evidence type="ECO:0000313" key="17">
    <source>
        <dbReference type="RefSeq" id="XP_008790380.2"/>
    </source>
</evidence>
<sequence length="902" mass="96924">MPSPLAPFMLVLLAAGLFAPALGQNLTSKADLAGLYSLRASLGLRARDWPRRTDPCSAWTGVRCRAGRVVSLNLSGLRRTRLGRLNPRFAVDGLRKLSRLESFNATGFALPGPIPDWLGRRLRPVFSTLDLSDAAISGPIPYSLGSATGLAVLSLAGNAISGNIPPTLGQLGNLSVLDLSHNSLSGAIPASLASLASLANLSYLDLSSNFLTGPIPLALGTLPKLNTLILSNNSLTGSVPAQLGDLSFLASLDLSFNSLADALPDDLRNLRSLRVLNLGSNSLSGLLASSLFSGLSRLRSLTLSHNNFSGGLPDSLWSLSELRFLDISYNNLTGTLPDLVPAVANANANASGAGFNLSNNLFYGSISSGFAVVFTRFSVADISDNYFQGALPVHGSSKNFSFGSNCFRNASNQRNLTDCQEFYLQRRLPYYGAVTPGIAPAPTSSSSGKSNRKLKYILIGVIGGLLLIVILVLVIVLCAMKCGGQKAERRTSSGNAGPSGAQPSAVSVNLSAVGEAYTYEQLVRATADFSGKNLIKHGRSGDLYHGVLENGIPVVVKRINVRTVRKEAHAVELDLFSRGLHERLVPFLGHFLDNENEKLLVYKYVPNGDLSNALHRKSGEEEEGLQSLDWIKRLKIAIGVAEALCYLHHECIPPLVHRDIQASSILLDDKFEVRLGSLSDVCTQEGEGHQNVITRILRLSQTSEQVISGSSTATCAYDVYCLGKVLLELVTGKLGISGSNDAATNEWIEQTLRYINIYEKELIAKIVDPSLIVDEDHLEEVWAMAIVAKSCLNPKPSKRPLMRYILKALENPLKVVREENNSGSAKLRATSSRGSWNAAFFGSWRHSSSDIVSVTAPPREEQILKRSGTSGSQGSGGENSFSHKRPSREIFPEPSGAHETED</sequence>
<keyword evidence="2" id="KW-0433">Leucine-rich repeat</keyword>
<evidence type="ECO:0000256" key="8">
    <source>
        <dbReference type="ARBA" id="ARBA00022989"/>
    </source>
</evidence>
<keyword evidence="9 13" id="KW-0472">Membrane</keyword>
<dbReference type="FunFam" id="1.10.510.10:FF:000448">
    <property type="entry name" value="Putative LRR receptor-like serine/threonine-protein kinase"/>
    <property type="match status" value="1"/>
</dbReference>
<evidence type="ECO:0000256" key="2">
    <source>
        <dbReference type="ARBA" id="ARBA00022614"/>
    </source>
</evidence>
<dbReference type="InterPro" id="IPR032675">
    <property type="entry name" value="LRR_dom_sf"/>
</dbReference>
<reference evidence="17" key="2">
    <citation type="submission" date="2025-08" db="UniProtKB">
        <authorList>
            <consortium name="RefSeq"/>
        </authorList>
    </citation>
    <scope>IDENTIFICATION</scope>
    <source>
        <tissue evidence="17">Young leaves</tissue>
    </source>
</reference>
<dbReference type="Pfam" id="PF23598">
    <property type="entry name" value="LRR_14"/>
    <property type="match status" value="1"/>
</dbReference>
<dbReference type="InterPro" id="IPR050647">
    <property type="entry name" value="Plant_LRR-RLKs"/>
</dbReference>
<dbReference type="FunFam" id="3.80.10.10:FF:000041">
    <property type="entry name" value="LRR receptor-like serine/threonine-protein kinase ERECTA"/>
    <property type="match status" value="2"/>
</dbReference>
<name>A0A8B7C2K2_PHODC</name>
<dbReference type="PROSITE" id="PS50011">
    <property type="entry name" value="PROTEIN_KINASE_DOM"/>
    <property type="match status" value="1"/>
</dbReference>
<accession>A0A8B7C2K2</accession>
<evidence type="ECO:0000256" key="3">
    <source>
        <dbReference type="ARBA" id="ARBA00022692"/>
    </source>
</evidence>
<evidence type="ECO:0000256" key="13">
    <source>
        <dbReference type="SAM" id="Phobius"/>
    </source>
</evidence>
<gene>
    <name evidence="17" type="primary">LOC103707610</name>
</gene>
<evidence type="ECO:0000256" key="11">
    <source>
        <dbReference type="ARBA" id="ARBA00023180"/>
    </source>
</evidence>
<dbReference type="Gene3D" id="3.30.200.20">
    <property type="entry name" value="Phosphorylase Kinase, domain 1"/>
    <property type="match status" value="1"/>
</dbReference>
<feature type="compositionally biased region" description="Basic and acidic residues" evidence="12">
    <location>
        <begin position="887"/>
        <end position="902"/>
    </location>
</feature>
<dbReference type="RefSeq" id="XP_008790380.2">
    <property type="nucleotide sequence ID" value="XM_008792158.4"/>
</dbReference>
<evidence type="ECO:0000256" key="12">
    <source>
        <dbReference type="SAM" id="MobiDB-lite"/>
    </source>
</evidence>
<keyword evidence="4 14" id="KW-0732">Signal</keyword>
<evidence type="ECO:0000256" key="5">
    <source>
        <dbReference type="ARBA" id="ARBA00022737"/>
    </source>
</evidence>
<keyword evidence="11" id="KW-0325">Glycoprotein</keyword>
<feature type="chain" id="PRO_5034303525" evidence="14">
    <location>
        <begin position="24"/>
        <end position="902"/>
    </location>
</feature>
<evidence type="ECO:0000256" key="1">
    <source>
        <dbReference type="ARBA" id="ARBA00004167"/>
    </source>
</evidence>
<protein>
    <submittedName>
        <fullName evidence="17">Probable LRR receptor-like serine/threonine-protein kinase At2g16250</fullName>
    </submittedName>
</protein>
<dbReference type="Gene3D" id="3.80.10.10">
    <property type="entry name" value="Ribonuclease Inhibitor"/>
    <property type="match status" value="2"/>
</dbReference>
<feature type="signal peptide" evidence="14">
    <location>
        <begin position="1"/>
        <end position="23"/>
    </location>
</feature>
<feature type="domain" description="Protein kinase" evidence="15">
    <location>
        <begin position="529"/>
        <end position="814"/>
    </location>
</feature>
<dbReference type="Proteomes" id="UP000228380">
    <property type="component" value="Chromosome 6"/>
</dbReference>
<reference evidence="16" key="1">
    <citation type="journal article" date="2019" name="Nat. Commun.">
        <title>Genome-wide association mapping of date palm fruit traits.</title>
        <authorList>
            <person name="Hazzouri K.M."/>
            <person name="Gros-Balthazard M."/>
            <person name="Flowers J.M."/>
            <person name="Copetti D."/>
            <person name="Lemansour A."/>
            <person name="Lebrun M."/>
            <person name="Masmoudi K."/>
            <person name="Ferrand S."/>
            <person name="Dhar M.I."/>
            <person name="Fresquez Z.A."/>
            <person name="Rosas U."/>
            <person name="Zhang J."/>
            <person name="Talag J."/>
            <person name="Lee S."/>
            <person name="Kudrna D."/>
            <person name="Powell R.F."/>
            <person name="Leitch I.J."/>
            <person name="Krueger R.R."/>
            <person name="Wing R.A."/>
            <person name="Amiri K.M.A."/>
            <person name="Purugganan M.D."/>
        </authorList>
    </citation>
    <scope>NUCLEOTIDE SEQUENCE [LARGE SCALE GENOMIC DNA]</scope>
    <source>
        <strain evidence="16">cv. Khalas</strain>
    </source>
</reference>
<dbReference type="PANTHER" id="PTHR48056">
    <property type="entry name" value="LRR RECEPTOR-LIKE SERINE/THREONINE-PROTEIN KINASE-RELATED"/>
    <property type="match status" value="1"/>
</dbReference>
<dbReference type="OrthoDB" id="676979at2759"/>
<dbReference type="PRINTS" id="PR00019">
    <property type="entry name" value="LEURICHRPT"/>
</dbReference>
<dbReference type="InterPro" id="IPR000719">
    <property type="entry name" value="Prot_kinase_dom"/>
</dbReference>
<evidence type="ECO:0000256" key="7">
    <source>
        <dbReference type="ARBA" id="ARBA00022840"/>
    </source>
</evidence>
<dbReference type="GO" id="GO:0004674">
    <property type="term" value="F:protein serine/threonine kinase activity"/>
    <property type="evidence" value="ECO:0007669"/>
    <property type="project" value="UniProtKB-EC"/>
</dbReference>
<dbReference type="Pfam" id="PF07714">
    <property type="entry name" value="PK_Tyr_Ser-Thr"/>
    <property type="match status" value="1"/>
</dbReference>
<dbReference type="SUPFAM" id="SSF56112">
    <property type="entry name" value="Protein kinase-like (PK-like)"/>
    <property type="match status" value="1"/>
</dbReference>
<evidence type="ECO:0000259" key="15">
    <source>
        <dbReference type="PROSITE" id="PS50011"/>
    </source>
</evidence>
<dbReference type="InterPro" id="IPR011009">
    <property type="entry name" value="Kinase-like_dom_sf"/>
</dbReference>
<feature type="transmembrane region" description="Helical" evidence="13">
    <location>
        <begin position="456"/>
        <end position="480"/>
    </location>
</feature>
<dbReference type="FunFam" id="3.30.200.20:FF:000433">
    <property type="entry name" value="Predicted protein"/>
    <property type="match status" value="1"/>
</dbReference>
<dbReference type="GO" id="GO:0033612">
    <property type="term" value="F:receptor serine/threonine kinase binding"/>
    <property type="evidence" value="ECO:0007669"/>
    <property type="project" value="TreeGrafter"/>
</dbReference>
<keyword evidence="3 13" id="KW-0812">Transmembrane</keyword>
<dbReference type="AlphaFoldDB" id="A0A8B7C2K2"/>
<proteinExistence type="predicted"/>
<dbReference type="SMART" id="SM00369">
    <property type="entry name" value="LRR_TYP"/>
    <property type="match status" value="6"/>
</dbReference>
<dbReference type="InterPro" id="IPR001245">
    <property type="entry name" value="Ser-Thr/Tyr_kinase_cat_dom"/>
</dbReference>
<dbReference type="Pfam" id="PF08263">
    <property type="entry name" value="LRRNT_2"/>
    <property type="match status" value="1"/>
</dbReference>
<dbReference type="InterPro" id="IPR055414">
    <property type="entry name" value="LRR_R13L4/SHOC2-like"/>
</dbReference>
<evidence type="ECO:0000256" key="14">
    <source>
        <dbReference type="SAM" id="SignalP"/>
    </source>
</evidence>